<organism evidence="1 2">
    <name type="scientific">Cichorium intybus</name>
    <name type="common">Chicory</name>
    <dbReference type="NCBI Taxonomy" id="13427"/>
    <lineage>
        <taxon>Eukaryota</taxon>
        <taxon>Viridiplantae</taxon>
        <taxon>Streptophyta</taxon>
        <taxon>Embryophyta</taxon>
        <taxon>Tracheophyta</taxon>
        <taxon>Spermatophyta</taxon>
        <taxon>Magnoliopsida</taxon>
        <taxon>eudicotyledons</taxon>
        <taxon>Gunneridae</taxon>
        <taxon>Pentapetalae</taxon>
        <taxon>asterids</taxon>
        <taxon>campanulids</taxon>
        <taxon>Asterales</taxon>
        <taxon>Asteraceae</taxon>
        <taxon>Cichorioideae</taxon>
        <taxon>Cichorieae</taxon>
        <taxon>Cichoriinae</taxon>
        <taxon>Cichorium</taxon>
    </lineage>
</organism>
<name>A0ACB9G8S9_CICIN</name>
<evidence type="ECO:0000313" key="1">
    <source>
        <dbReference type="EMBL" id="KAI3779476.1"/>
    </source>
</evidence>
<accession>A0ACB9G8S9</accession>
<keyword evidence="2" id="KW-1185">Reference proteome</keyword>
<gene>
    <name evidence="1" type="ORF">L2E82_09197</name>
</gene>
<proteinExistence type="predicted"/>
<dbReference type="EMBL" id="CM042010">
    <property type="protein sequence ID" value="KAI3779476.1"/>
    <property type="molecule type" value="Genomic_DNA"/>
</dbReference>
<evidence type="ECO:0000313" key="2">
    <source>
        <dbReference type="Proteomes" id="UP001055811"/>
    </source>
</evidence>
<comment type="caution">
    <text evidence="1">The sequence shown here is derived from an EMBL/GenBank/DDBJ whole genome shotgun (WGS) entry which is preliminary data.</text>
</comment>
<protein>
    <submittedName>
        <fullName evidence="1">Uncharacterized protein</fullName>
    </submittedName>
</protein>
<reference evidence="1 2" key="2">
    <citation type="journal article" date="2022" name="Mol. Ecol. Resour.">
        <title>The genomes of chicory, endive, great burdock and yacon provide insights into Asteraceae paleo-polyploidization history and plant inulin production.</title>
        <authorList>
            <person name="Fan W."/>
            <person name="Wang S."/>
            <person name="Wang H."/>
            <person name="Wang A."/>
            <person name="Jiang F."/>
            <person name="Liu H."/>
            <person name="Zhao H."/>
            <person name="Xu D."/>
            <person name="Zhang Y."/>
        </authorList>
    </citation>
    <scope>NUCLEOTIDE SEQUENCE [LARGE SCALE GENOMIC DNA]</scope>
    <source>
        <strain evidence="2">cv. Punajuju</strain>
        <tissue evidence="1">Leaves</tissue>
    </source>
</reference>
<dbReference type="Proteomes" id="UP001055811">
    <property type="component" value="Linkage Group LG02"/>
</dbReference>
<reference evidence="2" key="1">
    <citation type="journal article" date="2022" name="Mol. Ecol. Resour.">
        <title>The genomes of chicory, endive, great burdock and yacon provide insights into Asteraceae palaeo-polyploidization history and plant inulin production.</title>
        <authorList>
            <person name="Fan W."/>
            <person name="Wang S."/>
            <person name="Wang H."/>
            <person name="Wang A."/>
            <person name="Jiang F."/>
            <person name="Liu H."/>
            <person name="Zhao H."/>
            <person name="Xu D."/>
            <person name="Zhang Y."/>
        </authorList>
    </citation>
    <scope>NUCLEOTIDE SEQUENCE [LARGE SCALE GENOMIC DNA]</scope>
    <source>
        <strain evidence="2">cv. Punajuju</strain>
    </source>
</reference>
<sequence>MLYHSYVLKDNMKVGLQMFYFFFESRKAKAGPGGPGCCSKLALFYENVQTIDSITVFTNGFCLTRVSNILFVGQPTRTGFSYSSSDQDTRHDETGVSNDLYNFLQAFYKAHPDYINNDFYITGESYIGHYIPCEEVSKELQRTEDNPIPSPSQEALIKVCRAL</sequence>